<organism evidence="1 2">
    <name type="scientific">Acrocarpospora corrugata</name>
    <dbReference type="NCBI Taxonomy" id="35763"/>
    <lineage>
        <taxon>Bacteria</taxon>
        <taxon>Bacillati</taxon>
        <taxon>Actinomycetota</taxon>
        <taxon>Actinomycetes</taxon>
        <taxon>Streptosporangiales</taxon>
        <taxon>Streptosporangiaceae</taxon>
        <taxon>Acrocarpospora</taxon>
    </lineage>
</organism>
<protein>
    <submittedName>
        <fullName evidence="1">Uncharacterized protein</fullName>
    </submittedName>
</protein>
<name>A0A5M3VRE4_9ACTN</name>
<keyword evidence="2" id="KW-1185">Reference proteome</keyword>
<evidence type="ECO:0000313" key="2">
    <source>
        <dbReference type="Proteomes" id="UP000334990"/>
    </source>
</evidence>
<dbReference type="RefSeq" id="WP_155334612.1">
    <property type="nucleotide sequence ID" value="NZ_BLAD01000035.1"/>
</dbReference>
<dbReference type="EMBL" id="BLAD01000035">
    <property type="protein sequence ID" value="GER98171.1"/>
    <property type="molecule type" value="Genomic_DNA"/>
</dbReference>
<gene>
    <name evidence="1" type="ORF">Acor_02330</name>
</gene>
<reference evidence="1 2" key="1">
    <citation type="submission" date="2019-10" db="EMBL/GenBank/DDBJ databases">
        <title>Whole genome shotgun sequence of Acrocarpospora corrugata NBRC 13972.</title>
        <authorList>
            <person name="Ichikawa N."/>
            <person name="Kimura A."/>
            <person name="Kitahashi Y."/>
            <person name="Komaki H."/>
            <person name="Oguchi A."/>
        </authorList>
    </citation>
    <scope>NUCLEOTIDE SEQUENCE [LARGE SCALE GENOMIC DNA]</scope>
    <source>
        <strain evidence="1 2">NBRC 13972</strain>
    </source>
</reference>
<comment type="caution">
    <text evidence="1">The sequence shown here is derived from an EMBL/GenBank/DDBJ whole genome shotgun (WGS) entry which is preliminary data.</text>
</comment>
<dbReference type="Proteomes" id="UP000334990">
    <property type="component" value="Unassembled WGS sequence"/>
</dbReference>
<accession>A0A5M3VRE4</accession>
<sequence length="64" mass="7182">MISEAPYGNTDPATGSKVVITCARRYIRNMPEGEGPMLGRCLGWVESWDPITARLLFRPIALFR</sequence>
<proteinExistence type="predicted"/>
<dbReference type="OrthoDB" id="3678830at2"/>
<dbReference type="AlphaFoldDB" id="A0A5M3VRE4"/>
<evidence type="ECO:0000313" key="1">
    <source>
        <dbReference type="EMBL" id="GER98171.1"/>
    </source>
</evidence>